<reference evidence="1 2" key="1">
    <citation type="journal article" date="2018" name="Mycol. Prog.">
        <title>Coniella lustricola, a new species from submerged detritus.</title>
        <authorList>
            <person name="Raudabaugh D.B."/>
            <person name="Iturriaga T."/>
            <person name="Carver A."/>
            <person name="Mondo S."/>
            <person name="Pangilinan J."/>
            <person name="Lipzen A."/>
            <person name="He G."/>
            <person name="Amirebrahimi M."/>
            <person name="Grigoriev I.V."/>
            <person name="Miller A.N."/>
        </authorList>
    </citation>
    <scope>NUCLEOTIDE SEQUENCE [LARGE SCALE GENOMIC DNA]</scope>
    <source>
        <strain evidence="1 2">B22-T-1</strain>
    </source>
</reference>
<evidence type="ECO:0000313" key="1">
    <source>
        <dbReference type="EMBL" id="PSR81880.1"/>
    </source>
</evidence>
<evidence type="ECO:0000313" key="2">
    <source>
        <dbReference type="Proteomes" id="UP000241462"/>
    </source>
</evidence>
<dbReference type="Proteomes" id="UP000241462">
    <property type="component" value="Unassembled WGS sequence"/>
</dbReference>
<accession>A0A2T3A2U7</accession>
<dbReference type="EMBL" id="KZ678491">
    <property type="protein sequence ID" value="PSR81880.1"/>
    <property type="molecule type" value="Genomic_DNA"/>
</dbReference>
<proteinExistence type="predicted"/>
<sequence length="110" mass="11808">MLALLLVVPGPRLDGCTALRTVSTIGATSSCSSFHPACGNIDSTILVVAPGMLHHVNQAISRFLVDDEIQCSNRPRSVYCTPAHMGLFSPGLCRNPHCNKDTDATVPKRY</sequence>
<dbReference type="AlphaFoldDB" id="A0A2T3A2U7"/>
<name>A0A2T3A2U7_9PEZI</name>
<dbReference type="InParanoid" id="A0A2T3A2U7"/>
<keyword evidence="2" id="KW-1185">Reference proteome</keyword>
<gene>
    <name evidence="1" type="ORF">BD289DRAFT_30243</name>
</gene>
<protein>
    <submittedName>
        <fullName evidence="1">Uncharacterized protein</fullName>
    </submittedName>
</protein>
<organism evidence="1 2">
    <name type="scientific">Coniella lustricola</name>
    <dbReference type="NCBI Taxonomy" id="2025994"/>
    <lineage>
        <taxon>Eukaryota</taxon>
        <taxon>Fungi</taxon>
        <taxon>Dikarya</taxon>
        <taxon>Ascomycota</taxon>
        <taxon>Pezizomycotina</taxon>
        <taxon>Sordariomycetes</taxon>
        <taxon>Sordariomycetidae</taxon>
        <taxon>Diaporthales</taxon>
        <taxon>Schizoparmaceae</taxon>
        <taxon>Coniella</taxon>
    </lineage>
</organism>